<gene>
    <name evidence="2" type="ORF">A4U43_C03F27630</name>
</gene>
<reference evidence="3" key="1">
    <citation type="journal article" date="2017" name="Nat. Commun.">
        <title>The asparagus genome sheds light on the origin and evolution of a young Y chromosome.</title>
        <authorList>
            <person name="Harkess A."/>
            <person name="Zhou J."/>
            <person name="Xu C."/>
            <person name="Bowers J.E."/>
            <person name="Van der Hulst R."/>
            <person name="Ayyampalayam S."/>
            <person name="Mercati F."/>
            <person name="Riccardi P."/>
            <person name="McKain M.R."/>
            <person name="Kakrana A."/>
            <person name="Tang H."/>
            <person name="Ray J."/>
            <person name="Groenendijk J."/>
            <person name="Arikit S."/>
            <person name="Mathioni S.M."/>
            <person name="Nakano M."/>
            <person name="Shan H."/>
            <person name="Telgmann-Rauber A."/>
            <person name="Kanno A."/>
            <person name="Yue Z."/>
            <person name="Chen H."/>
            <person name="Li W."/>
            <person name="Chen Y."/>
            <person name="Xu X."/>
            <person name="Zhang Y."/>
            <person name="Luo S."/>
            <person name="Chen H."/>
            <person name="Gao J."/>
            <person name="Mao Z."/>
            <person name="Pires J.C."/>
            <person name="Luo M."/>
            <person name="Kudrna D."/>
            <person name="Wing R.A."/>
            <person name="Meyers B.C."/>
            <person name="Yi K."/>
            <person name="Kong H."/>
            <person name="Lavrijsen P."/>
            <person name="Sunseri F."/>
            <person name="Falavigna A."/>
            <person name="Ye Y."/>
            <person name="Leebens-Mack J.H."/>
            <person name="Chen G."/>
        </authorList>
    </citation>
    <scope>NUCLEOTIDE SEQUENCE [LARGE SCALE GENOMIC DNA]</scope>
    <source>
        <strain evidence="3">cv. DH0086</strain>
    </source>
</reference>
<feature type="compositionally biased region" description="Low complexity" evidence="1">
    <location>
        <begin position="98"/>
        <end position="115"/>
    </location>
</feature>
<evidence type="ECO:0000256" key="1">
    <source>
        <dbReference type="SAM" id="MobiDB-lite"/>
    </source>
</evidence>
<feature type="region of interest" description="Disordered" evidence="1">
    <location>
        <begin position="1175"/>
        <end position="1348"/>
    </location>
</feature>
<feature type="region of interest" description="Disordered" evidence="1">
    <location>
        <begin position="1"/>
        <end position="228"/>
    </location>
</feature>
<feature type="compositionally biased region" description="Polar residues" evidence="1">
    <location>
        <begin position="892"/>
        <end position="901"/>
    </location>
</feature>
<feature type="compositionally biased region" description="Low complexity" evidence="1">
    <location>
        <begin position="1125"/>
        <end position="1148"/>
    </location>
</feature>
<dbReference type="InterPro" id="IPR039317">
    <property type="entry name" value="TIC"/>
</dbReference>
<feature type="compositionally biased region" description="Polar residues" evidence="1">
    <location>
        <begin position="179"/>
        <end position="188"/>
    </location>
</feature>
<dbReference type="OMA" id="QMDAVMV"/>
<evidence type="ECO:0008006" key="4">
    <source>
        <dbReference type="Google" id="ProtNLM"/>
    </source>
</evidence>
<evidence type="ECO:0000313" key="2">
    <source>
        <dbReference type="EMBL" id="ONK76420.1"/>
    </source>
</evidence>
<feature type="compositionally biased region" description="Low complexity" evidence="1">
    <location>
        <begin position="1188"/>
        <end position="1203"/>
    </location>
</feature>
<feature type="compositionally biased region" description="Gly residues" evidence="1">
    <location>
        <begin position="1"/>
        <end position="12"/>
    </location>
</feature>
<dbReference type="PANTHER" id="PTHR34798">
    <property type="entry name" value="PROTEIN TIME FOR COFFEE"/>
    <property type="match status" value="1"/>
</dbReference>
<evidence type="ECO:0000313" key="3">
    <source>
        <dbReference type="Proteomes" id="UP000243459"/>
    </source>
</evidence>
<proteinExistence type="predicted"/>
<feature type="region of interest" description="Disordered" evidence="1">
    <location>
        <begin position="732"/>
        <end position="755"/>
    </location>
</feature>
<feature type="compositionally biased region" description="Low complexity" evidence="1">
    <location>
        <begin position="302"/>
        <end position="313"/>
    </location>
</feature>
<feature type="compositionally biased region" description="Basic residues" evidence="1">
    <location>
        <begin position="205"/>
        <end position="220"/>
    </location>
</feature>
<dbReference type="GO" id="GO:0042752">
    <property type="term" value="P:regulation of circadian rhythm"/>
    <property type="evidence" value="ECO:0007669"/>
    <property type="project" value="InterPro"/>
</dbReference>
<name>A0A5P1FIK7_ASPOF</name>
<accession>A0A5P1FIK7</accession>
<keyword evidence="3" id="KW-1185">Reference proteome</keyword>
<dbReference type="GO" id="GO:0005634">
    <property type="term" value="C:nucleus"/>
    <property type="evidence" value="ECO:0007669"/>
    <property type="project" value="TreeGrafter"/>
</dbReference>
<feature type="compositionally biased region" description="Low complexity" evidence="1">
    <location>
        <begin position="1302"/>
        <end position="1330"/>
    </location>
</feature>
<feature type="compositionally biased region" description="Polar residues" evidence="1">
    <location>
        <begin position="507"/>
        <end position="522"/>
    </location>
</feature>
<feature type="compositionally biased region" description="Polar residues" evidence="1">
    <location>
        <begin position="1096"/>
        <end position="1105"/>
    </location>
</feature>
<dbReference type="OrthoDB" id="784889at2759"/>
<feature type="compositionally biased region" description="Polar residues" evidence="1">
    <location>
        <begin position="1337"/>
        <end position="1348"/>
    </location>
</feature>
<feature type="compositionally biased region" description="Low complexity" evidence="1">
    <location>
        <begin position="1227"/>
        <end position="1261"/>
    </location>
</feature>
<feature type="compositionally biased region" description="Low complexity" evidence="1">
    <location>
        <begin position="385"/>
        <end position="398"/>
    </location>
</feature>
<feature type="compositionally biased region" description="Polar residues" evidence="1">
    <location>
        <begin position="1262"/>
        <end position="1301"/>
    </location>
</feature>
<dbReference type="PANTHER" id="PTHR34798:SF2">
    <property type="entry name" value="PROTEIN TIME FOR COFFEE"/>
    <property type="match status" value="1"/>
</dbReference>
<feature type="compositionally biased region" description="Polar residues" evidence="1">
    <location>
        <begin position="1423"/>
        <end position="1442"/>
    </location>
</feature>
<feature type="region of interest" description="Disordered" evidence="1">
    <location>
        <begin position="1361"/>
        <end position="1404"/>
    </location>
</feature>
<feature type="compositionally biased region" description="Low complexity" evidence="1">
    <location>
        <begin position="903"/>
        <end position="913"/>
    </location>
</feature>
<feature type="compositionally biased region" description="Acidic residues" evidence="1">
    <location>
        <begin position="76"/>
        <end position="91"/>
    </location>
</feature>
<feature type="region of interest" description="Disordered" evidence="1">
    <location>
        <begin position="242"/>
        <end position="532"/>
    </location>
</feature>
<feature type="compositionally biased region" description="Basic and acidic residues" evidence="1">
    <location>
        <begin position="315"/>
        <end position="335"/>
    </location>
</feature>
<feature type="compositionally biased region" description="Low complexity" evidence="1">
    <location>
        <begin position="1370"/>
        <end position="1401"/>
    </location>
</feature>
<organism evidence="2 3">
    <name type="scientific">Asparagus officinalis</name>
    <name type="common">Garden asparagus</name>
    <dbReference type="NCBI Taxonomy" id="4686"/>
    <lineage>
        <taxon>Eukaryota</taxon>
        <taxon>Viridiplantae</taxon>
        <taxon>Streptophyta</taxon>
        <taxon>Embryophyta</taxon>
        <taxon>Tracheophyta</taxon>
        <taxon>Spermatophyta</taxon>
        <taxon>Magnoliopsida</taxon>
        <taxon>Liliopsida</taxon>
        <taxon>Asparagales</taxon>
        <taxon>Asparagaceae</taxon>
        <taxon>Asparagoideae</taxon>
        <taxon>Asparagus</taxon>
    </lineage>
</organism>
<feature type="compositionally biased region" description="Basic and acidic residues" evidence="1">
    <location>
        <begin position="38"/>
        <end position="59"/>
    </location>
</feature>
<dbReference type="Gramene" id="ONK76420">
    <property type="protein sequence ID" value="ONK76420"/>
    <property type="gene ID" value="A4U43_C03F27630"/>
</dbReference>
<feature type="region of interest" description="Disordered" evidence="1">
    <location>
        <begin position="830"/>
        <end position="934"/>
    </location>
</feature>
<sequence length="1452" mass="154746">MAAVNGGGGGGSISRRRQQRSTNLRDSPEEDGAVETQESSRLRDRGMKKDRDRDRERSSSRSKRRRGERLSRGEDSSEESMDDGDDEEEDASVAVRLPAANPSAIPSSSSSIQQQNHHHSHNNNHHRNSSFSTKPSRPAAASWKVAEEVIGVSIPRKARTSSSKRSQECWVANGELINRQASTSPARQSPSSNRAISPSSSNASLRKKKISSGNKHRPPKMIKSPSFVQEIEMEVAEVLFGMTRQTQPAETKDTNGLSTDAKSRASSPNSISQTPAASTNLPMATTGPKRKRPRLKVEDDSSTSPASSVALSTKMESEMPQKAEDVSSPRLEKKTSGPSAIENGIGSSDPKRSVEAQQDPAKPENCNQVKEEVSVLPSKSNVNSEEATAAVEAKAPPANGSPREEKFRIDLMAPPLPEKSSSERDGLSDFASDSKSTGPEKKMMPGSEIENGEVKLEKTSKHEGTSDQQNAGNFLSWELDLKKQGSSEKMPTLQLDLEKHDKDGLSIGSNGKHQQVPKQQAKSGKLDSKQEKPALAASLPLPVPVAGWPGGFPHFGYMGQVPSIQAVVPMDGASGAAKPLQQPLPFPQPQNRPKRCATHCYIAQNIHYHQQISRINPFWPSPTAAGAHPLYGSKQYNLNAVPASDSAAILGNPLQGGYPPRSLAPLQDKSPMVTIAPSKEKSSTQTIANNYLEAAQRKQFLLQQPPQPGSSSAVPNMLHAPAFIFPMNQQPAVAPNRATPTSKSTPATTTNAAPAAASASSAAAAAGGGGGSGATGHSSATTMNFNYAGLSQNDAQYMAILQNNAYPFPIAAPPAYRGASPAQGMPFFNGPFYSPHMVPSQQQQQQLIQQLQQQHQQQHQHQQQQQQQQQLRQQQQQQQGNPSTSSGSSSSHKQAQKSQRVPGSGASAASNSNTMHLRDSKDNPSTEDSNKASQAQKSLYGQNFVMPPNFALVSGGSHSENKQAGAHQQHLQAMKVELTPSQAQAYAMSFASFGGSSAGAVPSFDISAIVQNPALIQTLPDLAKHGFQIPAAAAATTAAQHKKGHNEDGKSGGDSGTPIANAVTEGKNATSATVGDGKNGGQQHSLSFARPDSEPTVPNFTSILGSGNHLILNGGRPLIPPPSSAPSSTSAPSASVPPSSQQQQQQQQQMIQFQKQQQQRMIQLQQQLHQHQQLQIQQQQNSSRAVKSSTANTTTTANVSSPSMAARFPQGSLTGFPPSVHSPQWKASTRAASTSASASSATSSSSSAKNQTPQQQQIQQPHLTPNPHQTQISFGVTSSKSNNSVTGNSGSPRASPSSKPGQQPTLPLQQQQAKNSPITTNTNNRSITSILGHPHSNKLSPHQPQKQPQLFFNPYNIQAQTSQPSKAGYHQQHQHQQNSSGSGMLSLSSSSPTSDPTKASAKGLMTSMAPHPLMATNFPYSNAMSSSVSVKPEQKQSITGNDNLHAWKAEKR</sequence>
<protein>
    <recommendedName>
        <fullName evidence="4">Protein TIME FOR COFFEE</fullName>
    </recommendedName>
</protein>
<feature type="compositionally biased region" description="Polar residues" evidence="1">
    <location>
        <begin position="243"/>
        <end position="283"/>
    </location>
</feature>
<feature type="compositionally biased region" description="Basic residues" evidence="1">
    <location>
        <begin position="116"/>
        <end position="128"/>
    </location>
</feature>
<feature type="compositionally biased region" description="Low complexity" evidence="1">
    <location>
        <begin position="189"/>
        <end position="204"/>
    </location>
</feature>
<feature type="compositionally biased region" description="Basic and acidic residues" evidence="1">
    <location>
        <begin position="452"/>
        <end position="465"/>
    </location>
</feature>
<feature type="compositionally biased region" description="Low complexity" evidence="1">
    <location>
        <begin position="841"/>
        <end position="891"/>
    </location>
</feature>
<feature type="compositionally biased region" description="Low complexity" evidence="1">
    <location>
        <begin position="738"/>
        <end position="755"/>
    </location>
</feature>
<dbReference type="Proteomes" id="UP000243459">
    <property type="component" value="Chromosome 3"/>
</dbReference>
<feature type="region of interest" description="Disordered" evidence="1">
    <location>
        <begin position="1423"/>
        <end position="1452"/>
    </location>
</feature>
<dbReference type="EMBL" id="CM007383">
    <property type="protein sequence ID" value="ONK76420.1"/>
    <property type="molecule type" value="Genomic_DNA"/>
</dbReference>
<feature type="compositionally biased region" description="Basic and acidic residues" evidence="1">
    <location>
        <begin position="916"/>
        <end position="930"/>
    </location>
</feature>
<feature type="region of interest" description="Disordered" evidence="1">
    <location>
        <begin position="1038"/>
        <end position="1148"/>
    </location>
</feature>